<sequence length="324" mass="36614">MKNEKIIELKNVGLVYREKKTLFTYDEYEALTNITFDVYRGETLGIIGRNGAGKSTLLRVLAGIIKPDSGQITIHSNSISLMALQAGFDPNLSGRQNTIFSGMVLGHRLSYIKSIIEDIKVYSELNEFFEKPIKNYSSGMLARLGFSIAMYTTPEVLLIDEVLGVGDVTFAEKAQKSIREKIKSDTTVVIVSHDEHQLKLLSDRLVCIENGVVLDEGPRDSVYNKYNLIMKLTSYGLKLLEYKNTETVAFKVGDINPTAEYSDVNFNIDVDVVSVSFKTTTSDWERVSIKDNSFWLRLNHNKIYKIKFKDTKDHDGVFELSVGY</sequence>
<dbReference type="InterPro" id="IPR050683">
    <property type="entry name" value="Bact_Polysacc_Export_ATP-bd"/>
</dbReference>
<evidence type="ECO:0000313" key="6">
    <source>
        <dbReference type="EMBL" id="AAS99165.1"/>
    </source>
</evidence>
<evidence type="ECO:0000256" key="4">
    <source>
        <dbReference type="ARBA" id="ARBA00022840"/>
    </source>
</evidence>
<dbReference type="PROSITE" id="PS50893">
    <property type="entry name" value="ABC_TRANSPORTER_2"/>
    <property type="match status" value="1"/>
</dbReference>
<dbReference type="SMART" id="SM00382">
    <property type="entry name" value="AAA"/>
    <property type="match status" value="1"/>
</dbReference>
<keyword evidence="2" id="KW-0813">Transport</keyword>
<keyword evidence="4" id="KW-0067">ATP-binding</keyword>
<dbReference type="TCDB" id="3.A.1.103.2">
    <property type="family name" value="the atp-binding cassette (abc) superfamily"/>
</dbReference>
<dbReference type="GO" id="GO:0016887">
    <property type="term" value="F:ATP hydrolysis activity"/>
    <property type="evidence" value="ECO:0007669"/>
    <property type="project" value="InterPro"/>
</dbReference>
<evidence type="ECO:0000256" key="3">
    <source>
        <dbReference type="ARBA" id="ARBA00022741"/>
    </source>
</evidence>
<reference evidence="6" key="1">
    <citation type="journal article" date="2004" name="J. Bacteriol.">
        <title>Synthesis of the heteropolysaccharide O antigen of Escherichia coli O52 requires an ABC transporter: structural and genetic evidence.</title>
        <authorList>
            <person name="Feng L."/>
            <person name="Senchenkova S.N."/>
            <person name="Yang J."/>
            <person name="Shashkov A.S."/>
            <person name="Tao J."/>
            <person name="Guo H."/>
            <person name="Cheng J."/>
            <person name="Ren Y."/>
            <person name="Knirel Y.A."/>
            <person name="Reeves P.R."/>
            <person name="Wang L."/>
        </authorList>
    </citation>
    <scope>NUCLEOTIDE SEQUENCE</scope>
</reference>
<evidence type="ECO:0000259" key="5">
    <source>
        <dbReference type="PROSITE" id="PS50893"/>
    </source>
</evidence>
<protein>
    <submittedName>
        <fullName evidence="6">Wzt</fullName>
    </submittedName>
</protein>
<dbReference type="CDD" id="cd03220">
    <property type="entry name" value="ABC_KpsT_Wzt"/>
    <property type="match status" value="1"/>
</dbReference>
<dbReference type="PANTHER" id="PTHR46743">
    <property type="entry name" value="TEICHOIC ACIDS EXPORT ATP-BINDING PROTEIN TAGH"/>
    <property type="match status" value="1"/>
</dbReference>
<dbReference type="InterPro" id="IPR027417">
    <property type="entry name" value="P-loop_NTPase"/>
</dbReference>
<proteinExistence type="inferred from homology"/>
<dbReference type="GO" id="GO:0005524">
    <property type="term" value="F:ATP binding"/>
    <property type="evidence" value="ECO:0007669"/>
    <property type="project" value="UniProtKB-KW"/>
</dbReference>
<dbReference type="EMBL" id="AY528413">
    <property type="protein sequence ID" value="AAS99165.1"/>
    <property type="molecule type" value="Genomic_DNA"/>
</dbReference>
<dbReference type="InterPro" id="IPR003593">
    <property type="entry name" value="AAA+_ATPase"/>
</dbReference>
<dbReference type="GO" id="GO:0016020">
    <property type="term" value="C:membrane"/>
    <property type="evidence" value="ECO:0007669"/>
    <property type="project" value="InterPro"/>
</dbReference>
<gene>
    <name evidence="6" type="primary">wzt</name>
</gene>
<dbReference type="InterPro" id="IPR017871">
    <property type="entry name" value="ABC_transporter-like_CS"/>
</dbReference>
<dbReference type="PROSITE" id="PS00211">
    <property type="entry name" value="ABC_TRANSPORTER_1"/>
    <property type="match status" value="1"/>
</dbReference>
<dbReference type="GO" id="GO:0140359">
    <property type="term" value="F:ABC-type transporter activity"/>
    <property type="evidence" value="ECO:0007669"/>
    <property type="project" value="InterPro"/>
</dbReference>
<dbReference type="SUPFAM" id="SSF52540">
    <property type="entry name" value="P-loop containing nucleoside triphosphate hydrolases"/>
    <property type="match status" value="1"/>
</dbReference>
<dbReference type="InterPro" id="IPR003439">
    <property type="entry name" value="ABC_transporter-like_ATP-bd"/>
</dbReference>
<keyword evidence="3" id="KW-0547">Nucleotide-binding</keyword>
<feature type="domain" description="ABC transporter" evidence="5">
    <location>
        <begin position="7"/>
        <end position="235"/>
    </location>
</feature>
<dbReference type="BioCyc" id="MetaCyc:MONOMER-21665"/>
<dbReference type="PANTHER" id="PTHR46743:SF2">
    <property type="entry name" value="TEICHOIC ACIDS EXPORT ATP-BINDING PROTEIN TAGH"/>
    <property type="match status" value="1"/>
</dbReference>
<name>Q6E7E8_ECOLX</name>
<dbReference type="Gene3D" id="3.40.50.300">
    <property type="entry name" value="P-loop containing nucleotide triphosphate hydrolases"/>
    <property type="match status" value="1"/>
</dbReference>
<dbReference type="InterPro" id="IPR015860">
    <property type="entry name" value="ABC_transpr_TagH-like"/>
</dbReference>
<evidence type="ECO:0000256" key="1">
    <source>
        <dbReference type="ARBA" id="ARBA00005417"/>
    </source>
</evidence>
<organism evidence="6">
    <name type="scientific">Escherichia coli</name>
    <dbReference type="NCBI Taxonomy" id="562"/>
    <lineage>
        <taxon>Bacteria</taxon>
        <taxon>Pseudomonadati</taxon>
        <taxon>Pseudomonadota</taxon>
        <taxon>Gammaproteobacteria</taxon>
        <taxon>Enterobacterales</taxon>
        <taxon>Enterobacteriaceae</taxon>
        <taxon>Escherichia</taxon>
    </lineage>
</organism>
<comment type="similarity">
    <text evidence="1">Belongs to the ABC transporter superfamily.</text>
</comment>
<dbReference type="Pfam" id="PF00005">
    <property type="entry name" value="ABC_tran"/>
    <property type="match status" value="1"/>
</dbReference>
<dbReference type="AlphaFoldDB" id="Q6E7E8"/>
<accession>Q6E7E8</accession>
<evidence type="ECO:0000256" key="2">
    <source>
        <dbReference type="ARBA" id="ARBA00022448"/>
    </source>
</evidence>